<geneLocation type="plasmid" evidence="2">
    <name>Tros</name>
</geneLocation>
<dbReference type="Proteomes" id="UP000000447">
    <property type="component" value="Plasmid unnamed"/>
</dbReference>
<accession>B9L3J3</accession>
<protein>
    <submittedName>
        <fullName evidence="1">Uncharacterized protein</fullName>
    </submittedName>
</protein>
<gene>
    <name evidence="1" type="ordered locus">trd_A0357</name>
</gene>
<dbReference type="KEGG" id="tro:trd_A0357"/>
<name>B9L3J3_THERP</name>
<dbReference type="EMBL" id="CP001276">
    <property type="protein sequence ID" value="ACM06581.1"/>
    <property type="molecule type" value="Genomic_DNA"/>
</dbReference>
<organism evidence="1 2">
    <name type="scientific">Thermomicrobium roseum (strain ATCC 27502 / DSM 5159 / P-2)</name>
    <dbReference type="NCBI Taxonomy" id="309801"/>
    <lineage>
        <taxon>Bacteria</taxon>
        <taxon>Pseudomonadati</taxon>
        <taxon>Thermomicrobiota</taxon>
        <taxon>Thermomicrobia</taxon>
        <taxon>Thermomicrobiales</taxon>
        <taxon>Thermomicrobiaceae</taxon>
        <taxon>Thermomicrobium</taxon>
    </lineage>
</organism>
<dbReference type="HOGENOM" id="CLU_3206386_0_0_0"/>
<keyword evidence="2" id="KW-1185">Reference proteome</keyword>
<keyword evidence="1" id="KW-0614">Plasmid</keyword>
<evidence type="ECO:0000313" key="1">
    <source>
        <dbReference type="EMBL" id="ACM06581.1"/>
    </source>
</evidence>
<reference evidence="1 2" key="1">
    <citation type="journal article" date="2009" name="PLoS ONE">
        <title>Complete genome sequence of the aerobic CO-oxidizing thermophile Thermomicrobium roseum.</title>
        <authorList>
            <person name="Wu D."/>
            <person name="Raymond J."/>
            <person name="Wu M."/>
            <person name="Chatterji S."/>
            <person name="Ren Q."/>
            <person name="Graham J.E."/>
            <person name="Bryant D.A."/>
            <person name="Robb F."/>
            <person name="Colman A."/>
            <person name="Tallon L.J."/>
            <person name="Badger J.H."/>
            <person name="Madupu R."/>
            <person name="Ward N.L."/>
            <person name="Eisen J.A."/>
        </authorList>
    </citation>
    <scope>NUCLEOTIDE SEQUENCE [LARGE SCALE GENOMIC DNA]</scope>
    <source>
        <strain evidence="2">ATCC 27502 / DSM 5159 / P-2</strain>
        <plasmid evidence="1">unnamed</plasmid>
    </source>
</reference>
<proteinExistence type="predicted"/>
<dbReference type="AlphaFoldDB" id="B9L3J3"/>
<evidence type="ECO:0000313" key="2">
    <source>
        <dbReference type="Proteomes" id="UP000000447"/>
    </source>
</evidence>
<sequence length="45" mass="4719">MRPVARVATTMANAHPALIAFQAEPRVFERTSETAATAPLPAKAG</sequence>